<feature type="compositionally biased region" description="Basic residues" evidence="2">
    <location>
        <begin position="430"/>
        <end position="440"/>
    </location>
</feature>
<feature type="region of interest" description="Disordered" evidence="2">
    <location>
        <begin position="332"/>
        <end position="474"/>
    </location>
</feature>
<dbReference type="PANTHER" id="PTHR31099:SF16">
    <property type="entry name" value="AMINOTRANSFERASE-LIKE PLANT MOBILE DOMAIN-CONTAINING PROTEIN"/>
    <property type="match status" value="1"/>
</dbReference>
<evidence type="ECO:0000256" key="1">
    <source>
        <dbReference type="SAM" id="Coils"/>
    </source>
</evidence>
<gene>
    <name evidence="3" type="ORF">Bca52824_033909</name>
</gene>
<comment type="caution">
    <text evidence="3">The sequence shown here is derived from an EMBL/GenBank/DDBJ whole genome shotgun (WGS) entry which is preliminary data.</text>
</comment>
<accession>A0A8X7SDH1</accession>
<protein>
    <submittedName>
        <fullName evidence="3">Uncharacterized protein</fullName>
    </submittedName>
</protein>
<evidence type="ECO:0000313" key="4">
    <source>
        <dbReference type="Proteomes" id="UP000886595"/>
    </source>
</evidence>
<organism evidence="3 4">
    <name type="scientific">Brassica carinata</name>
    <name type="common">Ethiopian mustard</name>
    <name type="synonym">Abyssinian cabbage</name>
    <dbReference type="NCBI Taxonomy" id="52824"/>
    <lineage>
        <taxon>Eukaryota</taxon>
        <taxon>Viridiplantae</taxon>
        <taxon>Streptophyta</taxon>
        <taxon>Embryophyta</taxon>
        <taxon>Tracheophyta</taxon>
        <taxon>Spermatophyta</taxon>
        <taxon>Magnoliopsida</taxon>
        <taxon>eudicotyledons</taxon>
        <taxon>Gunneridae</taxon>
        <taxon>Pentapetalae</taxon>
        <taxon>rosids</taxon>
        <taxon>malvids</taxon>
        <taxon>Brassicales</taxon>
        <taxon>Brassicaceae</taxon>
        <taxon>Brassiceae</taxon>
        <taxon>Brassica</taxon>
    </lineage>
</organism>
<dbReference type="AlphaFoldDB" id="A0A8X7SDH1"/>
<proteinExistence type="predicted"/>
<feature type="compositionally biased region" description="Basic residues" evidence="2">
    <location>
        <begin position="363"/>
        <end position="374"/>
    </location>
</feature>
<dbReference type="OrthoDB" id="1113395at2759"/>
<evidence type="ECO:0000313" key="3">
    <source>
        <dbReference type="EMBL" id="KAG2305258.1"/>
    </source>
</evidence>
<feature type="coiled-coil region" evidence="1">
    <location>
        <begin position="613"/>
        <end position="709"/>
    </location>
</feature>
<feature type="compositionally biased region" description="Low complexity" evidence="2">
    <location>
        <begin position="375"/>
        <end position="391"/>
    </location>
</feature>
<feature type="compositionally biased region" description="Polar residues" evidence="2">
    <location>
        <begin position="410"/>
        <end position="420"/>
    </location>
</feature>
<feature type="compositionally biased region" description="Low complexity" evidence="2">
    <location>
        <begin position="900"/>
        <end position="914"/>
    </location>
</feature>
<feature type="region of interest" description="Disordered" evidence="2">
    <location>
        <begin position="900"/>
        <end position="945"/>
    </location>
</feature>
<keyword evidence="4" id="KW-1185">Reference proteome</keyword>
<feature type="compositionally biased region" description="Basic and acidic residues" evidence="2">
    <location>
        <begin position="513"/>
        <end position="522"/>
    </location>
</feature>
<feature type="region of interest" description="Disordered" evidence="2">
    <location>
        <begin position="512"/>
        <end position="541"/>
    </location>
</feature>
<evidence type="ECO:0000256" key="2">
    <source>
        <dbReference type="SAM" id="MobiDB-lite"/>
    </source>
</evidence>
<keyword evidence="1" id="KW-0175">Coiled coil</keyword>
<dbReference type="Proteomes" id="UP000886595">
    <property type="component" value="Unassembled WGS sequence"/>
</dbReference>
<name>A0A8X7SDH1_BRACI</name>
<sequence>MDLAQRLLVAEARGQFRGDDDGQEAVDARIIPISYYPGNIFTEEGPLEVRRIRPPIVEGQGWPNVESTRSTVSSVQDVLRGLVAHGVTFIIPTPEQRPWSPPKGYQCVYESYFQDDTKLWFPIPRIVTAYAFRRGIALSQLMNGTIRLMVVLSVIAAEAGTSLSVRSFEELTSVSVTDGLVSTRMRTNYNVVTGYPSKTTDWQRSYFYVKSNRSAFEEPPKTSYRVLWNSDMVIHPNIALYPEDWRQSARIVASRRQDCWKNFSSDRIRRSIDWISAQKWTSTSVPYINSARIKKRLALFTSAEQKEIIRARTMKELPDLSLIVSTQVVSKGGAPIRGEGTSGPREENVAPAPTEQTPTGGPSKKKGPKQKKTSSSRTVPEGGENVEEVPVTDPPKKKDKNKRKRPEVGSGTQSDNQVEPESSPVDVAPKKKKPKKKSLVKPHVSSVVEEELQDLAPENVMVGHDSDDDENQTVASRIRRRDGLIANENVSGTPLSDRGAVGNLGVLPVSEGESGRLLERSPSRSQGGSETRVLGRPRETPGDEITFRFKRELPLVFYPEECGRLVQLVKGGPDELPPVADLAFGEDYKQAACSSIRNQGDWNVVIGKYDMALRRAQEQLRESEEGKERLELAHEEALREAIRERDAAIVREKALRREFNETRTADAAKLQMCKESVKDLEHVVGKLERDKAELEEEKARDSLKHAEEAGGLWKSRKYELTHERIRVMIAMIAKAERCFHRIRLREEQRDKYDDARCLYSQAFGTRKCLEQIRDSGADIPQATIDTYAEQEKHFREEAARLEVKEIPEDYLRLSPLVLESRFLIEDVWGRIDPYGSNTDLIDSEAAFALRTPRSNSDLPPERCERGLIQPAGSSNLRADHAAAPVDEAVPPTIVIVDSSAKASGVGSSSASSSGNPKTGGENPAGPRAGLPPQTFGRVSGPSVGE</sequence>
<dbReference type="PANTHER" id="PTHR31099">
    <property type="entry name" value="OS06G0165300 PROTEIN"/>
    <property type="match status" value="1"/>
</dbReference>
<reference evidence="3 4" key="1">
    <citation type="submission" date="2020-02" db="EMBL/GenBank/DDBJ databases">
        <authorList>
            <person name="Ma Q."/>
            <person name="Huang Y."/>
            <person name="Song X."/>
            <person name="Pei D."/>
        </authorList>
    </citation>
    <scope>NUCLEOTIDE SEQUENCE [LARGE SCALE GENOMIC DNA]</scope>
    <source>
        <strain evidence="3">Sxm20200214</strain>
        <tissue evidence="3">Leaf</tissue>
    </source>
</reference>
<dbReference type="EMBL" id="JAAMPC010000007">
    <property type="protein sequence ID" value="KAG2305258.1"/>
    <property type="molecule type" value="Genomic_DNA"/>
</dbReference>